<evidence type="ECO:0000256" key="5">
    <source>
        <dbReference type="ARBA" id="ARBA00022746"/>
    </source>
</evidence>
<dbReference type="SFLD" id="SFLDS00005">
    <property type="entry name" value="Isoprenoid_Synthase_Type_I"/>
    <property type="match status" value="1"/>
</dbReference>
<dbReference type="InterPro" id="IPR002060">
    <property type="entry name" value="Squ/phyt_synthse"/>
</dbReference>
<dbReference type="GO" id="GO:0051996">
    <property type="term" value="F:squalene synthase [NAD(P)H] activity"/>
    <property type="evidence" value="ECO:0007669"/>
    <property type="project" value="InterPro"/>
</dbReference>
<evidence type="ECO:0000313" key="6">
    <source>
        <dbReference type="EMBL" id="ATQ35974.1"/>
    </source>
</evidence>
<accession>A0A2D2AGY0</accession>
<dbReference type="InterPro" id="IPR019845">
    <property type="entry name" value="Squalene/phytoene_synthase_CS"/>
</dbReference>
<dbReference type="PROSITE" id="PS01045">
    <property type="entry name" value="SQUALEN_PHYTOEN_SYN_2"/>
    <property type="match status" value="1"/>
</dbReference>
<protein>
    <recommendedName>
        <fullName evidence="3">15-cis-phytoene synthase</fullName>
        <ecNumber evidence="3">2.5.1.32</ecNumber>
    </recommendedName>
</protein>
<dbReference type="AlphaFoldDB" id="A0A2D2AGY0"/>
<dbReference type="CDD" id="cd00683">
    <property type="entry name" value="Trans_IPPS_HH"/>
    <property type="match status" value="1"/>
</dbReference>
<dbReference type="InterPro" id="IPR044843">
    <property type="entry name" value="Trans_IPPS_bact-type"/>
</dbReference>
<gene>
    <name evidence="6" type="primary">PSY</name>
</gene>
<dbReference type="Pfam" id="PF00494">
    <property type="entry name" value="SQS_PSY"/>
    <property type="match status" value="1"/>
</dbReference>
<dbReference type="InterPro" id="IPR008949">
    <property type="entry name" value="Isoprenoid_synthase_dom_sf"/>
</dbReference>
<keyword evidence="5" id="KW-0125">Carotenoid biosynthesis</keyword>
<comment type="similarity">
    <text evidence="2">Belongs to the phytoene/squalene synthase family.</text>
</comment>
<dbReference type="Gene3D" id="1.10.600.10">
    <property type="entry name" value="Farnesyl Diphosphate Synthase"/>
    <property type="match status" value="1"/>
</dbReference>
<dbReference type="InterPro" id="IPR033904">
    <property type="entry name" value="Trans_IPPS_HH"/>
</dbReference>
<sequence>MRPNNKEQAAFASPLAASVSARQSASSVNASARNPAAACGLLDSSSVRVPESHATASGSARAPSRSFGACKASHFSAFETRSAPAAALGAHARNLAAAREIRRGPAAPGAGFGARNEDSLQRSVARADLQDPVLPSSSTTERASLEGLLDLSNSSNGVTSLVTPSVRLEAFERERRERQLASAYEKCRVITAQYAKTFYLGTMLMPPEKRKAIWAIYVWCRRTDELVDGPRALRSDLPVVLEEWERRLEALFAGRPTDLFDLALWDTLQRFPHDIQPYRDMIAGMVMDLNQNRYQTFDELKVYCYRVAGTVGLMSTAVMGTAEPGMDVTEEAVALGIANQLTNILRDVGEDARRGRIYLPLEDLAKFDYTEEDLMRGINDERWKNLMKYQIARARQYFAVAESGIDPLSRDARYPVWASLMLYRQILDVIERNDFEVFYKRAFVPRANKFLTLPAAYLRSRQ</sequence>
<dbReference type="EMBL" id="KY114084">
    <property type="protein sequence ID" value="ATQ35974.1"/>
    <property type="molecule type" value="mRNA"/>
</dbReference>
<evidence type="ECO:0000256" key="3">
    <source>
        <dbReference type="ARBA" id="ARBA00012396"/>
    </source>
</evidence>
<reference evidence="6" key="1">
    <citation type="submission" date="2016-11" db="EMBL/GenBank/DDBJ databases">
        <title>Phylogenetic studies on genes related to carotenoids biosynthesis in algae.</title>
        <authorList>
            <person name="Wang S."/>
            <person name="Zhang L."/>
            <person name="Chi S."/>
            <person name="Wang X."/>
            <person name="Tang X."/>
            <person name="Liu T."/>
        </authorList>
    </citation>
    <scope>NUCLEOTIDE SEQUENCE</scope>
    <source>
        <strain evidence="6">YTYU</strain>
    </source>
</reference>
<proteinExistence type="evidence at transcript level"/>
<dbReference type="GO" id="GO:0016117">
    <property type="term" value="P:carotenoid biosynthetic process"/>
    <property type="evidence" value="ECO:0007669"/>
    <property type="project" value="UniProtKB-KW"/>
</dbReference>
<dbReference type="SFLD" id="SFLDG01018">
    <property type="entry name" value="Squalene/Phytoene_Synthase_Lik"/>
    <property type="match status" value="1"/>
</dbReference>
<dbReference type="PANTHER" id="PTHR31480">
    <property type="entry name" value="BIFUNCTIONAL LYCOPENE CYCLASE/PHYTOENE SYNTHASE"/>
    <property type="match status" value="1"/>
</dbReference>
<name>A0A2D2AGY0_CYAPA</name>
<dbReference type="EC" id="2.5.1.32" evidence="3"/>
<dbReference type="GO" id="GO:0004311">
    <property type="term" value="F:geranylgeranyl diphosphate synthase activity"/>
    <property type="evidence" value="ECO:0007669"/>
    <property type="project" value="InterPro"/>
</dbReference>
<comment type="catalytic activity">
    <reaction evidence="1">
        <text>2 (2E,6E,10E)-geranylgeranyl diphosphate = 15-cis-phytoene + 2 diphosphate</text>
        <dbReference type="Rhea" id="RHEA:34475"/>
        <dbReference type="ChEBI" id="CHEBI:27787"/>
        <dbReference type="ChEBI" id="CHEBI:33019"/>
        <dbReference type="ChEBI" id="CHEBI:58756"/>
        <dbReference type="EC" id="2.5.1.32"/>
    </reaction>
</comment>
<evidence type="ECO:0000256" key="4">
    <source>
        <dbReference type="ARBA" id="ARBA00022679"/>
    </source>
</evidence>
<dbReference type="SUPFAM" id="SSF48576">
    <property type="entry name" value="Terpenoid synthases"/>
    <property type="match status" value="1"/>
</dbReference>
<dbReference type="SFLD" id="SFLDG01212">
    <property type="entry name" value="Phytoene_synthase_like"/>
    <property type="match status" value="1"/>
</dbReference>
<dbReference type="FunFam" id="1.10.600.10:FF:000004">
    <property type="entry name" value="Phytoene synthase chloroplastic"/>
    <property type="match status" value="1"/>
</dbReference>
<dbReference type="PROSITE" id="PS01044">
    <property type="entry name" value="SQUALEN_PHYTOEN_SYN_1"/>
    <property type="match status" value="1"/>
</dbReference>
<organism evidence="6">
    <name type="scientific">Cyanophora paradoxa</name>
    <dbReference type="NCBI Taxonomy" id="2762"/>
    <lineage>
        <taxon>Eukaryota</taxon>
        <taxon>Glaucocystophyceae</taxon>
        <taxon>Cyanophorales</taxon>
        <taxon>Cyanophoraceae</taxon>
        <taxon>Cyanophora</taxon>
    </lineage>
</organism>
<evidence type="ECO:0000256" key="2">
    <source>
        <dbReference type="ARBA" id="ARBA00006251"/>
    </source>
</evidence>
<evidence type="ECO:0000256" key="1">
    <source>
        <dbReference type="ARBA" id="ARBA00001805"/>
    </source>
</evidence>
<keyword evidence="4" id="KW-0808">Transferase</keyword>